<evidence type="ECO:0000313" key="10">
    <source>
        <dbReference type="Proteomes" id="UP000256328"/>
    </source>
</evidence>
<reference evidence="9 10" key="1">
    <citation type="journal article" date="2018" name="IMA Fungus">
        <title>IMA Genome-F 9: Draft genome sequence of Annulohypoxylon stygium, Aspergillus mulundensis, Berkeleyomyces basicola (syn. Thielaviopsis basicola), Ceratocystis smalleyi, two Cercospora beticola strains, Coleophoma cylindrospora, Fusarium fracticaudum, Phialophora cf. hyalina, and Morchella septimelata.</title>
        <authorList>
            <person name="Wingfield B.D."/>
            <person name="Bills G.F."/>
            <person name="Dong Y."/>
            <person name="Huang W."/>
            <person name="Nel W.J."/>
            <person name="Swalarsk-Parry B.S."/>
            <person name="Vaghefi N."/>
            <person name="Wilken P.M."/>
            <person name="An Z."/>
            <person name="de Beer Z.W."/>
            <person name="De Vos L."/>
            <person name="Chen L."/>
            <person name="Duong T.A."/>
            <person name="Gao Y."/>
            <person name="Hammerbacher A."/>
            <person name="Kikkert J.R."/>
            <person name="Li Y."/>
            <person name="Li H."/>
            <person name="Li K."/>
            <person name="Li Q."/>
            <person name="Liu X."/>
            <person name="Ma X."/>
            <person name="Naidoo K."/>
            <person name="Pethybridge S.J."/>
            <person name="Sun J."/>
            <person name="Steenkamp E.T."/>
            <person name="van der Nest M.A."/>
            <person name="van Wyk S."/>
            <person name="Wingfield M.J."/>
            <person name="Xiong C."/>
            <person name="Yue Q."/>
            <person name="Zhang X."/>
        </authorList>
    </citation>
    <scope>NUCLEOTIDE SEQUENCE [LARGE SCALE GENOMIC DNA]</scope>
    <source>
        <strain evidence="9 10">BP5796</strain>
    </source>
</reference>
<dbReference type="CDD" id="cd12148">
    <property type="entry name" value="fungal_TF_MHR"/>
    <property type="match status" value="1"/>
</dbReference>
<proteinExistence type="predicted"/>
<dbReference type="Pfam" id="PF04082">
    <property type="entry name" value="Fungal_trans"/>
    <property type="match status" value="1"/>
</dbReference>
<organism evidence="9 10">
    <name type="scientific">Coleophoma crateriformis</name>
    <dbReference type="NCBI Taxonomy" id="565419"/>
    <lineage>
        <taxon>Eukaryota</taxon>
        <taxon>Fungi</taxon>
        <taxon>Dikarya</taxon>
        <taxon>Ascomycota</taxon>
        <taxon>Pezizomycotina</taxon>
        <taxon>Leotiomycetes</taxon>
        <taxon>Helotiales</taxon>
        <taxon>Dermateaceae</taxon>
        <taxon>Coleophoma</taxon>
    </lineage>
</organism>
<dbReference type="InterPro" id="IPR001138">
    <property type="entry name" value="Zn2Cys6_DnaBD"/>
</dbReference>
<dbReference type="PANTHER" id="PTHR47338:SF27">
    <property type="entry name" value="ZN(II)2CYS6 TRANSCRIPTION FACTOR (EUROFUNG)"/>
    <property type="match status" value="1"/>
</dbReference>
<dbReference type="GO" id="GO:0005634">
    <property type="term" value="C:nucleus"/>
    <property type="evidence" value="ECO:0007669"/>
    <property type="project" value="UniProtKB-SubCell"/>
</dbReference>
<dbReference type="GO" id="GO:0006351">
    <property type="term" value="P:DNA-templated transcription"/>
    <property type="evidence" value="ECO:0007669"/>
    <property type="project" value="InterPro"/>
</dbReference>
<dbReference type="Proteomes" id="UP000256328">
    <property type="component" value="Unassembled WGS sequence"/>
</dbReference>
<dbReference type="InterPro" id="IPR007219">
    <property type="entry name" value="XnlR_reg_dom"/>
</dbReference>
<keyword evidence="5" id="KW-0804">Transcription</keyword>
<evidence type="ECO:0000256" key="4">
    <source>
        <dbReference type="ARBA" id="ARBA00023026"/>
    </source>
</evidence>
<protein>
    <recommendedName>
        <fullName evidence="8">Zn(2)-C6 fungal-type domain-containing protein</fullName>
    </recommendedName>
</protein>
<dbReference type="GO" id="GO:0003677">
    <property type="term" value="F:DNA binding"/>
    <property type="evidence" value="ECO:0007669"/>
    <property type="project" value="InterPro"/>
</dbReference>
<name>A0A3D8QZJ3_9HELO</name>
<dbReference type="AlphaFoldDB" id="A0A3D8QZJ3"/>
<dbReference type="InterPro" id="IPR050815">
    <property type="entry name" value="TF_fung"/>
</dbReference>
<keyword evidence="2" id="KW-0479">Metal-binding</keyword>
<dbReference type="OrthoDB" id="5370478at2759"/>
<evidence type="ECO:0000256" key="2">
    <source>
        <dbReference type="ARBA" id="ARBA00022723"/>
    </source>
</evidence>
<evidence type="ECO:0000259" key="8">
    <source>
        <dbReference type="PROSITE" id="PS50048"/>
    </source>
</evidence>
<dbReference type="SUPFAM" id="SSF57701">
    <property type="entry name" value="Zn2/Cys6 DNA-binding domain"/>
    <property type="match status" value="1"/>
</dbReference>
<dbReference type="PANTHER" id="PTHR47338">
    <property type="entry name" value="ZN(II)2CYS6 TRANSCRIPTION FACTOR (EUROFUNG)-RELATED"/>
    <property type="match status" value="1"/>
</dbReference>
<dbReference type="EMBL" id="PDLN01000014">
    <property type="protein sequence ID" value="RDW66994.1"/>
    <property type="molecule type" value="Genomic_DNA"/>
</dbReference>
<dbReference type="PROSITE" id="PS00463">
    <property type="entry name" value="ZN2_CY6_FUNGAL_1"/>
    <property type="match status" value="1"/>
</dbReference>
<dbReference type="GO" id="GO:0000981">
    <property type="term" value="F:DNA-binding transcription factor activity, RNA polymerase II-specific"/>
    <property type="evidence" value="ECO:0007669"/>
    <property type="project" value="InterPro"/>
</dbReference>
<sequence>MAELVPEEKNVKRKRDEDDTAQRRTPRACLPCRKRKVKCSGTRPCCENCLRLHDKCHWGTECHNLRAGSGQTPNSPPPVEKFLSRQQHDVLIKIFFKTPHFDILRQCIHRPSFEAKEITQHCPFLLVSIYCVSALYVSNENVREVFHGEEPADLSARLVVLARQWSRDTSDQPCVPSIQGNLILAFRELLCRTGYKSWMFTGIAIRMTQALRLHREYHQRHSSLEQEVRRRTMWACFIMDRLVAHVTGRPYTFRTKKLTAKLPSAESAFLFEETSSSTLSAATIESGPSPECTEVLPFFIKAVDLWSVMTDLFAGGVKSTSTIGAASPNHEFYRAEQELRTWKENLPARMKWSMKNYRTHRVLGQGSLFVSLHFVLNHAFCVAHQEYLPDANSDMTITSSEIEETPNITATCLYHADEITRMASSLHIGDATDMEMLRAPFVGVALECAACCHLWTIHQESSETDMELTSKATASKQKLRLLCDMLKSWSAVWPIAAAWYETIELLTKLYDAVRPGGSPLIESSSDDAAEDVPPGCTDVALGSGLPDPRNTAYAERLFDQIRHIAMTATETSGLRHRQTRLWIENLWTHTWLKGQPAMSEAAIGKYSMVAGDFSNFENVLDFMDGFEAFEDFTNASYVQGDQPHLLPYPWDMN</sequence>
<gene>
    <name evidence="9" type="ORF">BP5796_09743</name>
</gene>
<feature type="domain" description="Zn(2)-C6 fungal-type" evidence="8">
    <location>
        <begin position="28"/>
        <end position="58"/>
    </location>
</feature>
<dbReference type="Pfam" id="PF00172">
    <property type="entry name" value="Zn_clus"/>
    <property type="match status" value="1"/>
</dbReference>
<dbReference type="SMART" id="SM00066">
    <property type="entry name" value="GAL4"/>
    <property type="match status" value="1"/>
</dbReference>
<accession>A0A3D8QZJ3</accession>
<keyword evidence="10" id="KW-1185">Reference proteome</keyword>
<dbReference type="PROSITE" id="PS50048">
    <property type="entry name" value="ZN2_CY6_FUNGAL_2"/>
    <property type="match status" value="1"/>
</dbReference>
<keyword evidence="6" id="KW-0539">Nucleus</keyword>
<evidence type="ECO:0000256" key="7">
    <source>
        <dbReference type="SAM" id="MobiDB-lite"/>
    </source>
</evidence>
<evidence type="ECO:0000256" key="5">
    <source>
        <dbReference type="ARBA" id="ARBA00023163"/>
    </source>
</evidence>
<keyword evidence="4" id="KW-0843">Virulence</keyword>
<dbReference type="CDD" id="cd00067">
    <property type="entry name" value="GAL4"/>
    <property type="match status" value="1"/>
</dbReference>
<dbReference type="GO" id="GO:0008270">
    <property type="term" value="F:zinc ion binding"/>
    <property type="evidence" value="ECO:0007669"/>
    <property type="project" value="InterPro"/>
</dbReference>
<dbReference type="InterPro" id="IPR036864">
    <property type="entry name" value="Zn2-C6_fun-type_DNA-bd_sf"/>
</dbReference>
<feature type="region of interest" description="Disordered" evidence="7">
    <location>
        <begin position="1"/>
        <end position="20"/>
    </location>
</feature>
<evidence type="ECO:0000256" key="1">
    <source>
        <dbReference type="ARBA" id="ARBA00004123"/>
    </source>
</evidence>
<comment type="subcellular location">
    <subcellularLocation>
        <location evidence="1">Nucleus</location>
    </subcellularLocation>
</comment>
<dbReference type="Gene3D" id="4.10.240.10">
    <property type="entry name" value="Zn(2)-C6 fungal-type DNA-binding domain"/>
    <property type="match status" value="1"/>
</dbReference>
<evidence type="ECO:0000256" key="6">
    <source>
        <dbReference type="ARBA" id="ARBA00023242"/>
    </source>
</evidence>
<keyword evidence="3" id="KW-0805">Transcription regulation</keyword>
<evidence type="ECO:0000256" key="3">
    <source>
        <dbReference type="ARBA" id="ARBA00023015"/>
    </source>
</evidence>
<dbReference type="SMART" id="SM00906">
    <property type="entry name" value="Fungal_trans"/>
    <property type="match status" value="1"/>
</dbReference>
<comment type="caution">
    <text evidence="9">The sequence shown here is derived from an EMBL/GenBank/DDBJ whole genome shotgun (WGS) entry which is preliminary data.</text>
</comment>
<evidence type="ECO:0000313" key="9">
    <source>
        <dbReference type="EMBL" id="RDW66994.1"/>
    </source>
</evidence>